<dbReference type="EMBL" id="CP026606">
    <property type="protein sequence ID" value="AVB76643.1"/>
    <property type="molecule type" value="Genomic_DNA"/>
</dbReference>
<evidence type="ECO:0000259" key="6">
    <source>
        <dbReference type="Pfam" id="PF00155"/>
    </source>
</evidence>
<feature type="domain" description="Aminotransferase class I/classII large" evidence="6">
    <location>
        <begin position="30"/>
        <end position="364"/>
    </location>
</feature>
<evidence type="ECO:0000256" key="1">
    <source>
        <dbReference type="ARBA" id="ARBA00001933"/>
    </source>
</evidence>
<dbReference type="Gene3D" id="3.40.640.10">
    <property type="entry name" value="Type I PLP-dependent aspartate aminotransferase-like (Major domain)"/>
    <property type="match status" value="1"/>
</dbReference>
<reference evidence="9" key="1">
    <citation type="journal article" date="2018" name="Genome Announc.">
        <title>Complete Genome Sequence of the Methanococcus maripaludis Type Strain JJ (DSM 2067), a Model for Selenoprotein Synthesis in Archaea.</title>
        <authorList>
            <person name="Poehlein A."/>
            <person name="Heym D."/>
            <person name="Quitzke V."/>
            <person name="Fersch J."/>
            <person name="Daniel R."/>
            <person name="Rother M."/>
        </authorList>
    </citation>
    <scope>NUCLEOTIDE SEQUENCE [LARGE SCALE GENOMIC DNA]</scope>
    <source>
        <strain evidence="9">DSM 2067</strain>
    </source>
</reference>
<gene>
    <name evidence="7" type="primary">bioF</name>
    <name evidence="8" type="ORF">HNP96_000864</name>
    <name evidence="7" type="ORF">MMJJ_12620</name>
</gene>
<keyword evidence="3 7" id="KW-0808">Transferase</keyword>
<dbReference type="Pfam" id="PF00155">
    <property type="entry name" value="Aminotran_1_2"/>
    <property type="match status" value="1"/>
</dbReference>
<dbReference type="InterPro" id="IPR050087">
    <property type="entry name" value="AON_synthase_class-II"/>
</dbReference>
<evidence type="ECO:0000256" key="2">
    <source>
        <dbReference type="ARBA" id="ARBA00010008"/>
    </source>
</evidence>
<dbReference type="InterPro" id="IPR015422">
    <property type="entry name" value="PyrdxlP-dep_Trfase_small"/>
</dbReference>
<dbReference type="KEGG" id="mmad:MMJJ_12620"/>
<name>A0A2L1CBE2_METMI</name>
<dbReference type="PROSITE" id="PS00599">
    <property type="entry name" value="AA_TRANSFER_CLASS_2"/>
    <property type="match status" value="1"/>
</dbReference>
<evidence type="ECO:0000313" key="9">
    <source>
        <dbReference type="Proteomes" id="UP000239462"/>
    </source>
</evidence>
<organism evidence="7 9">
    <name type="scientific">Methanococcus maripaludis</name>
    <name type="common">Methanococcus deltae</name>
    <dbReference type="NCBI Taxonomy" id="39152"/>
    <lineage>
        <taxon>Archaea</taxon>
        <taxon>Methanobacteriati</taxon>
        <taxon>Methanobacteriota</taxon>
        <taxon>Methanomada group</taxon>
        <taxon>Methanococci</taxon>
        <taxon>Methanococcales</taxon>
        <taxon>Methanococcaceae</taxon>
        <taxon>Methanococcus</taxon>
    </lineage>
</organism>
<dbReference type="EMBL" id="JACHED010000001">
    <property type="protein sequence ID" value="MBB6496843.1"/>
    <property type="molecule type" value="Genomic_DNA"/>
</dbReference>
<evidence type="ECO:0000256" key="5">
    <source>
        <dbReference type="RuleBase" id="RU003693"/>
    </source>
</evidence>
<protein>
    <submittedName>
        <fullName evidence="7 8">8-amino-7-oxononanoate synthase</fullName>
        <ecNumber evidence="7 8">2.3.1.47</ecNumber>
    </submittedName>
</protein>
<reference evidence="8 10" key="3">
    <citation type="submission" date="2020-08" db="EMBL/GenBank/DDBJ databases">
        <title>Genomic Encyclopedia of Type Strains, Phase IV (KMG-V): Genome sequencing to study the core and pangenomes of soil and plant-associated prokaryotes.</title>
        <authorList>
            <person name="Whitman W."/>
        </authorList>
    </citation>
    <scope>NUCLEOTIDE SEQUENCE [LARGE SCALE GENOMIC DNA]</scope>
    <source>
        <strain evidence="8 10">D1</strain>
    </source>
</reference>
<dbReference type="EC" id="2.3.1.47" evidence="7 8"/>
<evidence type="ECO:0000256" key="3">
    <source>
        <dbReference type="ARBA" id="ARBA00022679"/>
    </source>
</evidence>
<dbReference type="PANTHER" id="PTHR13693:SF77">
    <property type="entry name" value="8-AMINO-7-OXONONANOATE SYNTHASE"/>
    <property type="match status" value="1"/>
</dbReference>
<evidence type="ECO:0000313" key="10">
    <source>
        <dbReference type="Proteomes" id="UP000590564"/>
    </source>
</evidence>
<dbReference type="GO" id="GO:0030170">
    <property type="term" value="F:pyridoxal phosphate binding"/>
    <property type="evidence" value="ECO:0007669"/>
    <property type="project" value="InterPro"/>
</dbReference>
<dbReference type="AlphaFoldDB" id="A0A2L1CBE2"/>
<keyword evidence="7" id="KW-0012">Acyltransferase</keyword>
<proteinExistence type="inferred from homology"/>
<dbReference type="Gene3D" id="3.90.1150.10">
    <property type="entry name" value="Aspartate Aminotransferase, domain 1"/>
    <property type="match status" value="1"/>
</dbReference>
<dbReference type="InterPro" id="IPR001917">
    <property type="entry name" value="Aminotrans_II_pyridoxalP_BS"/>
</dbReference>
<accession>A0A2L1CBE2</accession>
<evidence type="ECO:0000313" key="7">
    <source>
        <dbReference type="EMBL" id="AVB76643.1"/>
    </source>
</evidence>
<dbReference type="SUPFAM" id="SSF53383">
    <property type="entry name" value="PLP-dependent transferases"/>
    <property type="match status" value="1"/>
</dbReference>
<evidence type="ECO:0000256" key="4">
    <source>
        <dbReference type="ARBA" id="ARBA00022898"/>
    </source>
</evidence>
<dbReference type="InterPro" id="IPR004839">
    <property type="entry name" value="Aminotransferase_I/II_large"/>
</dbReference>
<dbReference type="PANTHER" id="PTHR13693">
    <property type="entry name" value="CLASS II AMINOTRANSFERASE/8-AMINO-7-OXONONANOATE SYNTHASE"/>
    <property type="match status" value="1"/>
</dbReference>
<keyword evidence="4 5" id="KW-0663">Pyridoxal phosphate</keyword>
<comment type="cofactor">
    <cofactor evidence="1 5">
        <name>pyridoxal 5'-phosphate</name>
        <dbReference type="ChEBI" id="CHEBI:597326"/>
    </cofactor>
</comment>
<dbReference type="Proteomes" id="UP000239462">
    <property type="component" value="Chromosome"/>
</dbReference>
<reference evidence="7" key="2">
    <citation type="submission" date="2018-02" db="EMBL/GenBank/DDBJ databases">
        <title>Complete genome sequence of the Methanococcus maripaludis type strain JJ (DSM 2067), a model for selenoprotein synthesis in Archaea.</title>
        <authorList>
            <person name="Poehlein A."/>
            <person name="Heym D."/>
            <person name="Quitzke V."/>
            <person name="Fersch J."/>
            <person name="Daniel R."/>
            <person name="Rother M."/>
        </authorList>
    </citation>
    <scope>NUCLEOTIDE SEQUENCE [LARGE SCALE GENOMIC DNA]</scope>
    <source>
        <strain evidence="7">DSM 2067</strain>
    </source>
</reference>
<sequence>MFRENLKKELDLIKNQNLYRKLKLEDNIRLNFSKNDYLGLSKNNEVINAYNDGLNYGAGATGSRLTSGNINHEELEETISEFKKTEKSLVYSSGYGTNLGVISSLCKKGDLVLSDELNHASIVDGIRLSRSDKKIYSHNNMQELIEILENSRNYENKFIVSDAVFSMDGDIAPVDELKKIADEYNAVLILDDAHGTGVLGNGKGTLHHFKIKPTDNIIQIGTLSKAVGTVGGFVCGIEELIDYLINTSRSFIYSTALPPAVISASIKSFELIKSGELTAKLSKNINTANKIFKSSGFIEEEKITPIYPFIFGKDSIKISEELLKYKIFCVGIRYPTVKRGFERIRLSITAENKKEDFEYLCECISKIKNG</sequence>
<dbReference type="InterPro" id="IPR015424">
    <property type="entry name" value="PyrdxlP-dep_Trfase"/>
</dbReference>
<dbReference type="InterPro" id="IPR015421">
    <property type="entry name" value="PyrdxlP-dep_Trfase_major"/>
</dbReference>
<dbReference type="CDD" id="cd06454">
    <property type="entry name" value="KBL_like"/>
    <property type="match status" value="1"/>
</dbReference>
<dbReference type="Proteomes" id="UP000590564">
    <property type="component" value="Unassembled WGS sequence"/>
</dbReference>
<comment type="similarity">
    <text evidence="2">Belongs to the class-II pyridoxal-phosphate-dependent aminotransferase family. BioF subfamily.</text>
</comment>
<dbReference type="GeneID" id="36102348"/>
<dbReference type="GO" id="GO:0008710">
    <property type="term" value="F:8-amino-7-oxononanoate synthase activity"/>
    <property type="evidence" value="ECO:0007669"/>
    <property type="project" value="UniProtKB-EC"/>
</dbReference>
<dbReference type="RefSeq" id="WP_104838120.1">
    <property type="nucleotide sequence ID" value="NZ_CP026606.1"/>
</dbReference>
<evidence type="ECO:0000313" key="8">
    <source>
        <dbReference type="EMBL" id="MBB6496843.1"/>
    </source>
</evidence>